<keyword evidence="8" id="KW-0732">Signal</keyword>
<dbReference type="Pfam" id="PF00593">
    <property type="entry name" value="TonB_dep_Rec_b-barrel"/>
    <property type="match status" value="1"/>
</dbReference>
<evidence type="ECO:0000313" key="11">
    <source>
        <dbReference type="Proteomes" id="UP000466966"/>
    </source>
</evidence>
<evidence type="ECO:0000259" key="9">
    <source>
        <dbReference type="Pfam" id="PF00593"/>
    </source>
</evidence>
<dbReference type="AlphaFoldDB" id="A0A844YVL4"/>
<reference evidence="10 11" key="1">
    <citation type="submission" date="2019-12" db="EMBL/GenBank/DDBJ databases">
        <title>Genomic-based taxomic classification of the family Erythrobacteraceae.</title>
        <authorList>
            <person name="Xu L."/>
        </authorList>
    </citation>
    <scope>NUCLEOTIDE SEQUENCE [LARGE SCALE GENOMIC DNA]</scope>
    <source>
        <strain evidence="10 11">M0322</strain>
    </source>
</reference>
<dbReference type="GO" id="GO:0015344">
    <property type="term" value="F:siderophore uptake transmembrane transporter activity"/>
    <property type="evidence" value="ECO:0007669"/>
    <property type="project" value="TreeGrafter"/>
</dbReference>
<comment type="caution">
    <text evidence="10">The sequence shown here is derived from an EMBL/GenBank/DDBJ whole genome shotgun (WGS) entry which is preliminary data.</text>
</comment>
<feature type="chain" id="PRO_5032309629" evidence="8">
    <location>
        <begin position="26"/>
        <end position="699"/>
    </location>
</feature>
<keyword evidence="10" id="KW-0675">Receptor</keyword>
<evidence type="ECO:0000256" key="6">
    <source>
        <dbReference type="ARBA" id="ARBA00023136"/>
    </source>
</evidence>
<dbReference type="OrthoDB" id="9760333at2"/>
<dbReference type="InterPro" id="IPR036942">
    <property type="entry name" value="Beta-barrel_TonB_sf"/>
</dbReference>
<evidence type="ECO:0000256" key="4">
    <source>
        <dbReference type="ARBA" id="ARBA00022692"/>
    </source>
</evidence>
<protein>
    <submittedName>
        <fullName evidence="10">TonB-dependent receptor</fullName>
    </submittedName>
</protein>
<evidence type="ECO:0000256" key="7">
    <source>
        <dbReference type="ARBA" id="ARBA00023237"/>
    </source>
</evidence>
<evidence type="ECO:0000256" key="2">
    <source>
        <dbReference type="ARBA" id="ARBA00022448"/>
    </source>
</evidence>
<keyword evidence="7" id="KW-0998">Cell outer membrane</keyword>
<dbReference type="RefSeq" id="WP_160771483.1">
    <property type="nucleotide sequence ID" value="NZ_WTYV01000002.1"/>
</dbReference>
<evidence type="ECO:0000256" key="3">
    <source>
        <dbReference type="ARBA" id="ARBA00022452"/>
    </source>
</evidence>
<evidence type="ECO:0000313" key="10">
    <source>
        <dbReference type="EMBL" id="MXO71579.1"/>
    </source>
</evidence>
<dbReference type="InterPro" id="IPR039426">
    <property type="entry name" value="TonB-dep_rcpt-like"/>
</dbReference>
<keyword evidence="5" id="KW-0798">TonB box</keyword>
<evidence type="ECO:0000256" key="1">
    <source>
        <dbReference type="ARBA" id="ARBA00004571"/>
    </source>
</evidence>
<keyword evidence="4" id="KW-0812">Transmembrane</keyword>
<gene>
    <name evidence="10" type="ORF">GRI99_07970</name>
</gene>
<dbReference type="PANTHER" id="PTHR30069">
    <property type="entry name" value="TONB-DEPENDENT OUTER MEMBRANE RECEPTOR"/>
    <property type="match status" value="1"/>
</dbReference>
<dbReference type="PANTHER" id="PTHR30069:SF49">
    <property type="entry name" value="OUTER MEMBRANE PROTEIN C"/>
    <property type="match status" value="1"/>
</dbReference>
<name>A0A844YVL4_9SPHN</name>
<dbReference type="Proteomes" id="UP000466966">
    <property type="component" value="Unassembled WGS sequence"/>
</dbReference>
<evidence type="ECO:0000256" key="8">
    <source>
        <dbReference type="SAM" id="SignalP"/>
    </source>
</evidence>
<keyword evidence="11" id="KW-1185">Reference proteome</keyword>
<sequence length="699" mass="74011">MTFQTFLRCASALVPATLAATPAVAQQQTADIATDVIVVTASPKPDETTDIIDAPRQIALPADAVAIAARAPGAAAVGNGALSGQLSYRGLFGERVTGTINGQRFATGGPNAMDPPMHYAPSILVESIAIARGVSPVSDGPALAGAIDAQLLQAHFAGGSGVEVHGQAAAQYRSVDESHAAGGLLALATSTVRLGVIASREEGSDYRFAGGRAGGTSFERTLYGVHGGIRLGQGELFAEYRRSETDPSGNPPFALDIVYFNTNFFQAGWRGDLADNVGLQVRLGRVTVGHLMDNQTLRRPVAAVPRASFAQADTTTADASLRIGSAGRHILLGGDAEWIDKTVVITNPANAAFSITAQPLSQGDRAGGFIQWRHGSGQVEWELGARLDRTRQRVATPVLGTAVTGGPVTLANAFAASARRAGDTTVDAALRIWLPGDEVTPRLNLARKTRVPSLLERFAWLPTEASYGLADGNIYVGNQALRPEVAWIAEAGFDLDSGPVTMRPTLFYRRIDHYIQGTAFDASPGVINSPVEMVASMNGDATPLMFRNTDAQLYGLDFDFSARLTDHLQVDGTSSWVRGKRRDTVDNLYRVPPLSLRLAALWQAERWTLGAEMTAADNQRMVSATNGETPSDGYAVFGLFASYALSSAIRLEAGVENLFDAFYQPHLAGLNRVGVSDVPLGQRLPGAGRGLWARASASF</sequence>
<keyword evidence="6" id="KW-0472">Membrane</keyword>
<dbReference type="EMBL" id="WTYV01000002">
    <property type="protein sequence ID" value="MXO71579.1"/>
    <property type="molecule type" value="Genomic_DNA"/>
</dbReference>
<organism evidence="10 11">
    <name type="scientific">Alteraurantiacibacter buctensis</name>
    <dbReference type="NCBI Taxonomy" id="1503981"/>
    <lineage>
        <taxon>Bacteria</taxon>
        <taxon>Pseudomonadati</taxon>
        <taxon>Pseudomonadota</taxon>
        <taxon>Alphaproteobacteria</taxon>
        <taxon>Sphingomonadales</taxon>
        <taxon>Erythrobacteraceae</taxon>
        <taxon>Alteraurantiacibacter</taxon>
    </lineage>
</organism>
<evidence type="ECO:0000256" key="5">
    <source>
        <dbReference type="ARBA" id="ARBA00023077"/>
    </source>
</evidence>
<keyword evidence="3" id="KW-1134">Transmembrane beta strand</keyword>
<keyword evidence="2" id="KW-0813">Transport</keyword>
<dbReference type="GO" id="GO:0044718">
    <property type="term" value="P:siderophore transmembrane transport"/>
    <property type="evidence" value="ECO:0007669"/>
    <property type="project" value="TreeGrafter"/>
</dbReference>
<proteinExistence type="predicted"/>
<accession>A0A844YVL4</accession>
<feature type="signal peptide" evidence="8">
    <location>
        <begin position="1"/>
        <end position="25"/>
    </location>
</feature>
<dbReference type="Gene3D" id="2.40.170.20">
    <property type="entry name" value="TonB-dependent receptor, beta-barrel domain"/>
    <property type="match status" value="1"/>
</dbReference>
<dbReference type="GO" id="GO:0009279">
    <property type="term" value="C:cell outer membrane"/>
    <property type="evidence" value="ECO:0007669"/>
    <property type="project" value="UniProtKB-SubCell"/>
</dbReference>
<comment type="subcellular location">
    <subcellularLocation>
        <location evidence="1">Cell outer membrane</location>
        <topology evidence="1">Multi-pass membrane protein</topology>
    </subcellularLocation>
</comment>
<feature type="domain" description="TonB-dependent receptor-like beta-barrel" evidence="9">
    <location>
        <begin position="235"/>
        <end position="658"/>
    </location>
</feature>
<dbReference type="InterPro" id="IPR000531">
    <property type="entry name" value="Beta-barrel_TonB"/>
</dbReference>
<dbReference type="SUPFAM" id="SSF56935">
    <property type="entry name" value="Porins"/>
    <property type="match status" value="1"/>
</dbReference>